<organism evidence="1">
    <name type="scientific">Lepeophtheirus salmonis</name>
    <name type="common">Salmon louse</name>
    <name type="synonym">Caligus salmonis</name>
    <dbReference type="NCBI Taxonomy" id="72036"/>
    <lineage>
        <taxon>Eukaryota</taxon>
        <taxon>Metazoa</taxon>
        <taxon>Ecdysozoa</taxon>
        <taxon>Arthropoda</taxon>
        <taxon>Crustacea</taxon>
        <taxon>Multicrustacea</taxon>
        <taxon>Hexanauplia</taxon>
        <taxon>Copepoda</taxon>
        <taxon>Siphonostomatoida</taxon>
        <taxon>Caligidae</taxon>
        <taxon>Lepeophtheirus</taxon>
    </lineage>
</organism>
<name>A0A0K2T895_LEPSM</name>
<accession>A0A0K2T895</accession>
<sequence length="54" mass="6404">MLNVIELGCHHQRKIYIYISLKIYTYKLIINGGNALKYSLPVFKKKQKTTNYIK</sequence>
<evidence type="ECO:0000313" key="1">
    <source>
        <dbReference type="EMBL" id="CDW21691.1"/>
    </source>
</evidence>
<dbReference type="EMBL" id="HACA01004329">
    <property type="protein sequence ID" value="CDW21690.1"/>
    <property type="molecule type" value="Transcribed_RNA"/>
</dbReference>
<protein>
    <submittedName>
        <fullName evidence="1">Uncharacterized protein</fullName>
    </submittedName>
</protein>
<proteinExistence type="predicted"/>
<dbReference type="EMBL" id="HACA01004330">
    <property type="protein sequence ID" value="CDW21691.1"/>
    <property type="molecule type" value="Transcribed_RNA"/>
</dbReference>
<dbReference type="AlphaFoldDB" id="A0A0K2T895"/>
<reference evidence="1" key="1">
    <citation type="submission" date="2014-05" db="EMBL/GenBank/DDBJ databases">
        <authorList>
            <person name="Chronopoulou M."/>
        </authorList>
    </citation>
    <scope>NUCLEOTIDE SEQUENCE</scope>
    <source>
        <tissue evidence="1">Whole organism</tissue>
    </source>
</reference>